<feature type="compositionally biased region" description="Low complexity" evidence="1">
    <location>
        <begin position="12"/>
        <end position="23"/>
    </location>
</feature>
<accession>A0A1M5MVW1</accession>
<evidence type="ECO:0000313" key="2">
    <source>
        <dbReference type="EMBL" id="SHG81421.1"/>
    </source>
</evidence>
<proteinExistence type="predicted"/>
<organism evidence="2 3">
    <name type="scientific">Bradyrhizobium erythrophlei</name>
    <dbReference type="NCBI Taxonomy" id="1437360"/>
    <lineage>
        <taxon>Bacteria</taxon>
        <taxon>Pseudomonadati</taxon>
        <taxon>Pseudomonadota</taxon>
        <taxon>Alphaproteobacteria</taxon>
        <taxon>Hyphomicrobiales</taxon>
        <taxon>Nitrobacteraceae</taxon>
        <taxon>Bradyrhizobium</taxon>
    </lineage>
</organism>
<reference evidence="2 3" key="1">
    <citation type="submission" date="2016-11" db="EMBL/GenBank/DDBJ databases">
        <authorList>
            <person name="Jaros S."/>
            <person name="Januszkiewicz K."/>
            <person name="Wedrychowicz H."/>
        </authorList>
    </citation>
    <scope>NUCLEOTIDE SEQUENCE [LARGE SCALE GENOMIC DNA]</scope>
    <source>
        <strain evidence="2 3">GAS242</strain>
    </source>
</reference>
<dbReference type="Proteomes" id="UP000190675">
    <property type="component" value="Chromosome I"/>
</dbReference>
<dbReference type="EMBL" id="LT670818">
    <property type="protein sequence ID" value="SHG81421.1"/>
    <property type="molecule type" value="Genomic_DNA"/>
</dbReference>
<sequence length="71" mass="7520">MLRRESVSGSLGRVAAPGGRAVGSENRAHRPLVPTGRDTRRLSENPSAASLLAIERNEAGGAPCPLMNWLK</sequence>
<gene>
    <name evidence="2" type="ORF">SAMN05444169_4273</name>
</gene>
<dbReference type="AlphaFoldDB" id="A0A1M5MVW1"/>
<protein>
    <submittedName>
        <fullName evidence="2">Uncharacterized protein</fullName>
    </submittedName>
</protein>
<evidence type="ECO:0000313" key="3">
    <source>
        <dbReference type="Proteomes" id="UP000190675"/>
    </source>
</evidence>
<evidence type="ECO:0000256" key="1">
    <source>
        <dbReference type="SAM" id="MobiDB-lite"/>
    </source>
</evidence>
<feature type="region of interest" description="Disordered" evidence="1">
    <location>
        <begin position="1"/>
        <end position="44"/>
    </location>
</feature>
<name>A0A1M5MVW1_9BRAD</name>